<dbReference type="InterPro" id="IPR011009">
    <property type="entry name" value="Kinase-like_dom_sf"/>
</dbReference>
<feature type="transmembrane region" description="Helical" evidence="11">
    <location>
        <begin position="580"/>
        <end position="600"/>
    </location>
</feature>
<evidence type="ECO:0000256" key="3">
    <source>
        <dbReference type="ARBA" id="ARBA00022527"/>
    </source>
</evidence>
<evidence type="ECO:0000256" key="5">
    <source>
        <dbReference type="ARBA" id="ARBA00022692"/>
    </source>
</evidence>
<dbReference type="SMART" id="SM00220">
    <property type="entry name" value="S_TKc"/>
    <property type="match status" value="1"/>
</dbReference>
<evidence type="ECO:0000256" key="10">
    <source>
        <dbReference type="ARBA" id="ARBA00023136"/>
    </source>
</evidence>
<feature type="transmembrane region" description="Helical" evidence="11">
    <location>
        <begin position="368"/>
        <end position="395"/>
    </location>
</feature>
<keyword evidence="8" id="KW-0067">ATP-binding</keyword>
<dbReference type="EMBL" id="JAFLCK010000011">
    <property type="protein sequence ID" value="MBN8660543.1"/>
    <property type="molecule type" value="Genomic_DNA"/>
</dbReference>
<dbReference type="Proteomes" id="UP000664277">
    <property type="component" value="Unassembled WGS sequence"/>
</dbReference>
<keyword evidence="6" id="KW-0547">Nucleotide-binding</keyword>
<dbReference type="Gene3D" id="1.10.510.10">
    <property type="entry name" value="Transferase(Phosphotransferase) domain 1"/>
    <property type="match status" value="1"/>
</dbReference>
<evidence type="ECO:0000256" key="11">
    <source>
        <dbReference type="SAM" id="Phobius"/>
    </source>
</evidence>
<feature type="transmembrane region" description="Helical" evidence="11">
    <location>
        <begin position="541"/>
        <end position="560"/>
    </location>
</feature>
<reference evidence="13" key="1">
    <citation type="submission" date="2021-02" db="EMBL/GenBank/DDBJ databases">
        <title>Genome-Resolved Metagenomics of a Microbial Community Performing Photosynthetic Biological Nutrient Removal.</title>
        <authorList>
            <person name="Mcdaniel E.A."/>
        </authorList>
    </citation>
    <scope>NUCLEOTIDE SEQUENCE</scope>
    <source>
        <strain evidence="13">UWPOB_OBS1</strain>
    </source>
</reference>
<dbReference type="EC" id="2.7.11.1" evidence="2"/>
<comment type="caution">
    <text evidence="13">The sequence shown here is derived from an EMBL/GenBank/DDBJ whole genome shotgun (WGS) entry which is preliminary data.</text>
</comment>
<dbReference type="FunFam" id="1.10.510.10:FF:000021">
    <property type="entry name" value="Serine/threonine protein kinase"/>
    <property type="match status" value="1"/>
</dbReference>
<proteinExistence type="predicted"/>
<feature type="transmembrane region" description="Helical" evidence="11">
    <location>
        <begin position="335"/>
        <end position="356"/>
    </location>
</feature>
<feature type="transmembrane region" description="Helical" evidence="11">
    <location>
        <begin position="407"/>
        <end position="425"/>
    </location>
</feature>
<sequence length="605" mass="67947">MLDTGSSGFKSPSLVLASGSSHGETNFPQDLLKHYEPLKRIAVGGMGTVYKVKALHDGQIYAVKLLNDKLLNSEEALARFLKEEASSIKLEHPNIVRTYDKSFLFEGEETLYPHILMEFVEGESLADLIEREGALDFELSAKIFKQILSAIEYAHRAQVVHRDLKPANLLVMRNSDQNYEVKVVDFGIAAVLLDPEKETCTFTATGEFFGSPHYMSPEMCQGEKADALSDIYSLGIILYEMLSGKPPFDGKIGVKIILSQLKENPPLIKEIKSRPELTGFINSVVLKALSKNPAERFQTAAQFKEDLESIEAGKLPEHTVCETERLRQARVRAQLLDGLFKVLVVVPLIFVALPATDLNHFAEHYPQISIILALSLICLLESLTAALVPILIFFVFFNCLLHATLNFPYTVIWGLSFIAVYSWLYDAVLESSAMQCTIGKAFLGLKTLDKEGKTMDFLEATARHFQRARDSFRVFFSHPPLQGNSAFDWAAMTERLTDNRVVFDKGKAPLPFTLSLLAMFIMPYLFLFIEFLIDRQRVVHLLKVPGSILILQLLIGWQMLACMDTISSLRSKDRNGISSVIFKFLFYGLIPILIFFNLIIPLTGK</sequence>
<dbReference type="PROSITE" id="PS50011">
    <property type="entry name" value="PROTEIN_KINASE_DOM"/>
    <property type="match status" value="1"/>
</dbReference>
<dbReference type="GO" id="GO:0005737">
    <property type="term" value="C:cytoplasm"/>
    <property type="evidence" value="ECO:0007669"/>
    <property type="project" value="TreeGrafter"/>
</dbReference>
<dbReference type="InterPro" id="IPR008271">
    <property type="entry name" value="Ser/Thr_kinase_AS"/>
</dbReference>
<dbReference type="GO" id="GO:0005524">
    <property type="term" value="F:ATP binding"/>
    <property type="evidence" value="ECO:0007669"/>
    <property type="project" value="UniProtKB-KW"/>
</dbReference>
<protein>
    <recommendedName>
        <fullName evidence="2">non-specific serine/threonine protein kinase</fullName>
        <ecNumber evidence="2">2.7.11.1</ecNumber>
    </recommendedName>
</protein>
<comment type="subcellular location">
    <subcellularLocation>
        <location evidence="1">Membrane</location>
        <topology evidence="1">Multi-pass membrane protein</topology>
    </subcellularLocation>
</comment>
<dbReference type="AlphaFoldDB" id="A0A8J7PHS7"/>
<evidence type="ECO:0000313" key="13">
    <source>
        <dbReference type="EMBL" id="MBN8660543.1"/>
    </source>
</evidence>
<dbReference type="PANTHER" id="PTHR24361">
    <property type="entry name" value="MITOGEN-ACTIVATED KINASE KINASE KINASE"/>
    <property type="match status" value="1"/>
</dbReference>
<dbReference type="CDD" id="cd14014">
    <property type="entry name" value="STKc_PknB_like"/>
    <property type="match status" value="1"/>
</dbReference>
<dbReference type="Pfam" id="PF00069">
    <property type="entry name" value="Pkinase"/>
    <property type="match status" value="1"/>
</dbReference>
<dbReference type="InterPro" id="IPR053235">
    <property type="entry name" value="Ser_Thr_kinase"/>
</dbReference>
<dbReference type="GO" id="GO:0016020">
    <property type="term" value="C:membrane"/>
    <property type="evidence" value="ECO:0007669"/>
    <property type="project" value="UniProtKB-SubCell"/>
</dbReference>
<keyword evidence="7 13" id="KW-0418">Kinase</keyword>
<keyword evidence="5 11" id="KW-0812">Transmembrane</keyword>
<evidence type="ECO:0000256" key="9">
    <source>
        <dbReference type="ARBA" id="ARBA00022989"/>
    </source>
</evidence>
<evidence type="ECO:0000256" key="4">
    <source>
        <dbReference type="ARBA" id="ARBA00022679"/>
    </source>
</evidence>
<evidence type="ECO:0000256" key="8">
    <source>
        <dbReference type="ARBA" id="ARBA00022840"/>
    </source>
</evidence>
<keyword evidence="9 11" id="KW-1133">Transmembrane helix</keyword>
<feature type="transmembrane region" description="Helical" evidence="11">
    <location>
        <begin position="510"/>
        <end position="529"/>
    </location>
</feature>
<evidence type="ECO:0000256" key="1">
    <source>
        <dbReference type="ARBA" id="ARBA00004141"/>
    </source>
</evidence>
<dbReference type="SUPFAM" id="SSF56112">
    <property type="entry name" value="Protein kinase-like (PK-like)"/>
    <property type="match status" value="1"/>
</dbReference>
<evidence type="ECO:0000259" key="12">
    <source>
        <dbReference type="PROSITE" id="PS50011"/>
    </source>
</evidence>
<dbReference type="InterPro" id="IPR010432">
    <property type="entry name" value="RDD"/>
</dbReference>
<keyword evidence="4" id="KW-0808">Transferase</keyword>
<keyword evidence="10 11" id="KW-0472">Membrane</keyword>
<organism evidence="13 14">
    <name type="scientific">Candidatus Obscuribacter phosphatis</name>
    <dbReference type="NCBI Taxonomy" id="1906157"/>
    <lineage>
        <taxon>Bacteria</taxon>
        <taxon>Bacillati</taxon>
        <taxon>Candidatus Melainabacteria</taxon>
        <taxon>Candidatus Obscuribacterales</taxon>
        <taxon>Candidatus Obscuribacteraceae</taxon>
        <taxon>Candidatus Obscuribacter</taxon>
    </lineage>
</organism>
<dbReference type="GO" id="GO:0004674">
    <property type="term" value="F:protein serine/threonine kinase activity"/>
    <property type="evidence" value="ECO:0007669"/>
    <property type="project" value="UniProtKB-KW"/>
</dbReference>
<dbReference type="PROSITE" id="PS00108">
    <property type="entry name" value="PROTEIN_KINASE_ST"/>
    <property type="match status" value="1"/>
</dbReference>
<evidence type="ECO:0000256" key="6">
    <source>
        <dbReference type="ARBA" id="ARBA00022741"/>
    </source>
</evidence>
<dbReference type="InterPro" id="IPR000719">
    <property type="entry name" value="Prot_kinase_dom"/>
</dbReference>
<dbReference type="Pfam" id="PF06271">
    <property type="entry name" value="RDD"/>
    <property type="match status" value="1"/>
</dbReference>
<feature type="domain" description="Protein kinase" evidence="12">
    <location>
        <begin position="35"/>
        <end position="310"/>
    </location>
</feature>
<accession>A0A8J7PHS7</accession>
<evidence type="ECO:0000313" key="14">
    <source>
        <dbReference type="Proteomes" id="UP000664277"/>
    </source>
</evidence>
<evidence type="ECO:0000256" key="7">
    <source>
        <dbReference type="ARBA" id="ARBA00022777"/>
    </source>
</evidence>
<gene>
    <name evidence="13" type="ORF">J0M35_09290</name>
</gene>
<evidence type="ECO:0000256" key="2">
    <source>
        <dbReference type="ARBA" id="ARBA00012513"/>
    </source>
</evidence>
<name>A0A8J7PHS7_9BACT</name>
<keyword evidence="3" id="KW-0723">Serine/threonine-protein kinase</keyword>